<protein>
    <submittedName>
        <fullName evidence="2">Short-chain dehydrogenase/reductase SDR</fullName>
    </submittedName>
</protein>
<comment type="similarity">
    <text evidence="1">Belongs to the short-chain dehydrogenases/reductases (SDR) family.</text>
</comment>
<dbReference type="EMBL" id="ANOF01000150">
    <property type="protein sequence ID" value="EMI24770.1"/>
    <property type="molecule type" value="Genomic_DNA"/>
</dbReference>
<dbReference type="SUPFAM" id="SSF51735">
    <property type="entry name" value="NAD(P)-binding Rossmann-fold domains"/>
    <property type="match status" value="1"/>
</dbReference>
<dbReference type="STRING" id="1263868.RESH_04642"/>
<dbReference type="InterPro" id="IPR020904">
    <property type="entry name" value="Sc_DH/Rdtase_CS"/>
</dbReference>
<dbReference type="PROSITE" id="PS00061">
    <property type="entry name" value="ADH_SHORT"/>
    <property type="match status" value="1"/>
</dbReference>
<dbReference type="AlphaFoldDB" id="M5RZN9"/>
<sequence>MIVGGLGWLGSEHTRRCHQAGLKLVVLDYFDKSAFDDRLGDAADAIEYHQFDGYDHEGFADVLEQVFQAHGHIDGIVNNAFDFSQRTGFTPDRDDFLKSTIADWQNTFDCGMVWPMLATQRFLRQDDLGDARVINIASMYAVVAPCPDAYEGTAAFMLPQYGMAKAAMINFTKFIASYYGKQGVRCNAIVPGAFPKPENISETFLKNLTDRIPLGEIGVPSDLSGVLTFLLSEDSRYITGQTIVADGGWTIR</sequence>
<dbReference type="PRINTS" id="PR00081">
    <property type="entry name" value="GDHRDH"/>
</dbReference>
<dbReference type="PANTHER" id="PTHR42760">
    <property type="entry name" value="SHORT-CHAIN DEHYDROGENASES/REDUCTASES FAMILY MEMBER"/>
    <property type="match status" value="1"/>
</dbReference>
<dbReference type="PRINTS" id="PR00080">
    <property type="entry name" value="SDRFAMILY"/>
</dbReference>
<organism evidence="2 3">
    <name type="scientific">Rhodopirellula europaea SH398</name>
    <dbReference type="NCBI Taxonomy" id="1263868"/>
    <lineage>
        <taxon>Bacteria</taxon>
        <taxon>Pseudomonadati</taxon>
        <taxon>Planctomycetota</taxon>
        <taxon>Planctomycetia</taxon>
        <taxon>Pirellulales</taxon>
        <taxon>Pirellulaceae</taxon>
        <taxon>Rhodopirellula</taxon>
    </lineage>
</organism>
<dbReference type="InterPro" id="IPR036291">
    <property type="entry name" value="NAD(P)-bd_dom_sf"/>
</dbReference>
<gene>
    <name evidence="2" type="ORF">RESH_04642</name>
</gene>
<dbReference type="GO" id="GO:0016616">
    <property type="term" value="F:oxidoreductase activity, acting on the CH-OH group of donors, NAD or NADP as acceptor"/>
    <property type="evidence" value="ECO:0007669"/>
    <property type="project" value="TreeGrafter"/>
</dbReference>
<accession>M5RZN9</accession>
<comment type="caution">
    <text evidence="2">The sequence shown here is derived from an EMBL/GenBank/DDBJ whole genome shotgun (WGS) entry which is preliminary data.</text>
</comment>
<evidence type="ECO:0000313" key="2">
    <source>
        <dbReference type="EMBL" id="EMI24770.1"/>
    </source>
</evidence>
<name>M5RZN9_9BACT</name>
<evidence type="ECO:0000313" key="3">
    <source>
        <dbReference type="Proteomes" id="UP000011996"/>
    </source>
</evidence>
<dbReference type="Gene3D" id="3.40.50.720">
    <property type="entry name" value="NAD(P)-binding Rossmann-like Domain"/>
    <property type="match status" value="1"/>
</dbReference>
<dbReference type="InterPro" id="IPR002347">
    <property type="entry name" value="SDR_fam"/>
</dbReference>
<dbReference type="Proteomes" id="UP000011996">
    <property type="component" value="Unassembled WGS sequence"/>
</dbReference>
<dbReference type="PATRIC" id="fig|1263868.3.peg.5033"/>
<evidence type="ECO:0000256" key="1">
    <source>
        <dbReference type="ARBA" id="ARBA00006484"/>
    </source>
</evidence>
<reference evidence="2 3" key="1">
    <citation type="journal article" date="2013" name="Mar. Genomics">
        <title>Expression of sulfatases in Rhodopirellula baltica and the diversity of sulfatases in the genus Rhodopirellula.</title>
        <authorList>
            <person name="Wegner C.E."/>
            <person name="Richter-Heitmann T."/>
            <person name="Klindworth A."/>
            <person name="Klockow C."/>
            <person name="Richter M."/>
            <person name="Achstetter T."/>
            <person name="Glockner F.O."/>
            <person name="Harder J."/>
        </authorList>
    </citation>
    <scope>NUCLEOTIDE SEQUENCE [LARGE SCALE GENOMIC DNA]</scope>
    <source>
        <strain evidence="2 3">SH398</strain>
    </source>
</reference>
<proteinExistence type="inferred from homology"/>
<dbReference type="Pfam" id="PF13561">
    <property type="entry name" value="adh_short_C2"/>
    <property type="match status" value="1"/>
</dbReference>